<keyword evidence="3" id="KW-1185">Reference proteome</keyword>
<feature type="region of interest" description="Disordered" evidence="1">
    <location>
        <begin position="1"/>
        <end position="43"/>
    </location>
</feature>
<protein>
    <submittedName>
        <fullName evidence="2">Uncharacterized protein</fullName>
    </submittedName>
</protein>
<evidence type="ECO:0000256" key="1">
    <source>
        <dbReference type="SAM" id="MobiDB-lite"/>
    </source>
</evidence>
<evidence type="ECO:0000313" key="2">
    <source>
        <dbReference type="EMBL" id="MFB9207263.1"/>
    </source>
</evidence>
<gene>
    <name evidence="2" type="ORF">ACFFV7_39170</name>
</gene>
<dbReference type="RefSeq" id="WP_189653848.1">
    <property type="nucleotide sequence ID" value="NZ_BMRC01000050.1"/>
</dbReference>
<organism evidence="2 3">
    <name type="scientific">Nonomuraea spiralis</name>
    <dbReference type="NCBI Taxonomy" id="46182"/>
    <lineage>
        <taxon>Bacteria</taxon>
        <taxon>Bacillati</taxon>
        <taxon>Actinomycetota</taxon>
        <taxon>Actinomycetes</taxon>
        <taxon>Streptosporangiales</taxon>
        <taxon>Streptosporangiaceae</taxon>
        <taxon>Nonomuraea</taxon>
    </lineage>
</organism>
<dbReference type="Proteomes" id="UP001589647">
    <property type="component" value="Unassembled WGS sequence"/>
</dbReference>
<dbReference type="EMBL" id="JBHMEI010000048">
    <property type="protein sequence ID" value="MFB9207263.1"/>
    <property type="molecule type" value="Genomic_DNA"/>
</dbReference>
<accession>A0ABV5IRT7</accession>
<comment type="caution">
    <text evidence="2">The sequence shown here is derived from an EMBL/GenBank/DDBJ whole genome shotgun (WGS) entry which is preliminary data.</text>
</comment>
<feature type="compositionally biased region" description="Polar residues" evidence="1">
    <location>
        <begin position="1"/>
        <end position="26"/>
    </location>
</feature>
<evidence type="ECO:0000313" key="3">
    <source>
        <dbReference type="Proteomes" id="UP001589647"/>
    </source>
</evidence>
<feature type="region of interest" description="Disordered" evidence="1">
    <location>
        <begin position="187"/>
        <end position="209"/>
    </location>
</feature>
<reference evidence="2 3" key="1">
    <citation type="submission" date="2024-09" db="EMBL/GenBank/DDBJ databases">
        <authorList>
            <person name="Sun Q."/>
            <person name="Mori K."/>
        </authorList>
    </citation>
    <scope>NUCLEOTIDE SEQUENCE [LARGE SCALE GENOMIC DNA]</scope>
    <source>
        <strain evidence="2 3">CCM 3426</strain>
    </source>
</reference>
<sequence>MSSTVAYSNASPPGTCSASSAQSPNSNHRHTSTGPGRFSFMVATDPDADRPDLEIRLMTSDDTVADMLDLVDVQAARGVDGPGGWLSGTDRSGVLKFQVRLNGPEHNRVNMALSSGVGKTPADVLSAIQLVADLPSATGIVVAVRGGRPIISLWRPEESEVRASPLPDMVRWAVTLLQARSPCRLTPSTVSVSPTWTGSSPSRSANSSS</sequence>
<proteinExistence type="predicted"/>
<name>A0ABV5IRT7_9ACTN</name>